<keyword evidence="2" id="KW-0614">Plasmid</keyword>
<dbReference type="Pfam" id="PF19054">
    <property type="entry name" value="DUF5753"/>
    <property type="match status" value="1"/>
</dbReference>
<sequence length="291" mass="32020">MPNQRAKPTLRRRRLGGLLADCRDKAGLSGEDAAALMGWHHTKLSKVENARAGVTPKDIDLLMSTYGVTDTDLISALQGLARDAGKQGWWATYGDVVANPYRDYLSLESDAVGIRFYGGHLVPGLLQRPGYAKAIITGTAMPPRTPQEVQALVDVRMARQAVLSRTDRSPLKLRAVIHQSVLQQDFRGDQSIMLDQLNHLLYMSERTNITIQVMPMSAGAHPGLLGLFSVVDFEKPWPTVVQLENILGGTFVEGTADVQQFDDAFEAIVADALSVDASRKAIMNRIEEIRR</sequence>
<dbReference type="SUPFAM" id="SSF47413">
    <property type="entry name" value="lambda repressor-like DNA-binding domains"/>
    <property type="match status" value="1"/>
</dbReference>
<keyword evidence="3" id="KW-1185">Reference proteome</keyword>
<organism evidence="2 3">
    <name type="scientific">Streptomyces subrutilus</name>
    <dbReference type="NCBI Taxonomy" id="36818"/>
    <lineage>
        <taxon>Bacteria</taxon>
        <taxon>Bacillati</taxon>
        <taxon>Actinomycetota</taxon>
        <taxon>Actinomycetes</taxon>
        <taxon>Kitasatosporales</taxon>
        <taxon>Streptomycetaceae</taxon>
        <taxon>Streptomyces</taxon>
    </lineage>
</organism>
<dbReference type="PROSITE" id="PS50943">
    <property type="entry name" value="HTH_CROC1"/>
    <property type="match status" value="1"/>
</dbReference>
<dbReference type="InterPro" id="IPR001387">
    <property type="entry name" value="Cro/C1-type_HTH"/>
</dbReference>
<dbReference type="Proteomes" id="UP000095705">
    <property type="component" value="Plasmid pACMP1"/>
</dbReference>
<accession>A0A1E5NY80</accession>
<proteinExistence type="predicted"/>
<dbReference type="AlphaFoldDB" id="A0A1E5NY80"/>
<dbReference type="Gene3D" id="1.10.260.40">
    <property type="entry name" value="lambda repressor-like DNA-binding domains"/>
    <property type="match status" value="1"/>
</dbReference>
<geneLocation type="plasmid" evidence="3">
    <name>pacmp1</name>
</geneLocation>
<feature type="domain" description="HTH cro/C1-type" evidence="1">
    <location>
        <begin position="19"/>
        <end position="73"/>
    </location>
</feature>
<dbReference type="SMART" id="SM00530">
    <property type="entry name" value="HTH_XRE"/>
    <property type="match status" value="1"/>
</dbReference>
<dbReference type="InterPro" id="IPR043917">
    <property type="entry name" value="DUF5753"/>
</dbReference>
<reference evidence="2 3" key="1">
    <citation type="submission" date="2016-08" db="EMBL/GenBank/DDBJ databases">
        <title>The complete genome of Streptomyces subrutilus 10-1-1.</title>
        <authorList>
            <person name="Chen X."/>
        </authorList>
    </citation>
    <scope>NUCLEOTIDE SEQUENCE [LARGE SCALE GENOMIC DNA]</scope>
    <source>
        <strain evidence="2 3">10-1-1</strain>
        <plasmid evidence="3">pacmp1</plasmid>
    </source>
</reference>
<dbReference type="Pfam" id="PF13560">
    <property type="entry name" value="HTH_31"/>
    <property type="match status" value="1"/>
</dbReference>
<comment type="caution">
    <text evidence="2">The sequence shown here is derived from an EMBL/GenBank/DDBJ whole genome shotgun (WGS) entry which is preliminary data.</text>
</comment>
<protein>
    <recommendedName>
        <fullName evidence="1">HTH cro/C1-type domain-containing protein</fullName>
    </recommendedName>
</protein>
<name>A0A1E5NY80_9ACTN</name>
<gene>
    <name evidence="2" type="ORF">BGK67_34915</name>
</gene>
<dbReference type="CDD" id="cd00093">
    <property type="entry name" value="HTH_XRE"/>
    <property type="match status" value="1"/>
</dbReference>
<dbReference type="InterPro" id="IPR010982">
    <property type="entry name" value="Lambda_DNA-bd_dom_sf"/>
</dbReference>
<evidence type="ECO:0000259" key="1">
    <source>
        <dbReference type="PROSITE" id="PS50943"/>
    </source>
</evidence>
<dbReference type="RefSeq" id="WP_069917975.1">
    <property type="nucleotide sequence ID" value="NZ_CM007203.1"/>
</dbReference>
<dbReference type="GO" id="GO:0003677">
    <property type="term" value="F:DNA binding"/>
    <property type="evidence" value="ECO:0007669"/>
    <property type="project" value="InterPro"/>
</dbReference>
<evidence type="ECO:0000313" key="3">
    <source>
        <dbReference type="Proteomes" id="UP000095705"/>
    </source>
</evidence>
<dbReference type="OrthoDB" id="4115547at2"/>
<evidence type="ECO:0000313" key="2">
    <source>
        <dbReference type="EMBL" id="OEJ21087.1"/>
    </source>
</evidence>
<dbReference type="EMBL" id="MEHK01000005">
    <property type="protein sequence ID" value="OEJ21087.1"/>
    <property type="molecule type" value="Genomic_DNA"/>
</dbReference>